<organism evidence="7">
    <name type="scientific">Drosophila rhopaloa</name>
    <name type="common">Fruit fly</name>
    <dbReference type="NCBI Taxonomy" id="1041015"/>
    <lineage>
        <taxon>Eukaryota</taxon>
        <taxon>Metazoa</taxon>
        <taxon>Ecdysozoa</taxon>
        <taxon>Arthropoda</taxon>
        <taxon>Hexapoda</taxon>
        <taxon>Insecta</taxon>
        <taxon>Pterygota</taxon>
        <taxon>Neoptera</taxon>
        <taxon>Endopterygota</taxon>
        <taxon>Diptera</taxon>
        <taxon>Brachycera</taxon>
        <taxon>Muscomorpha</taxon>
        <taxon>Ephydroidea</taxon>
        <taxon>Drosophilidae</taxon>
        <taxon>Drosophila</taxon>
        <taxon>Sophophora</taxon>
    </lineage>
</organism>
<dbReference type="PANTHER" id="PTHR11008:SF32">
    <property type="entry name" value="CIRCADIAN CLOCK-CONTROLLED PROTEIN DAYWAKE-RELATED"/>
    <property type="match status" value="1"/>
</dbReference>
<proteinExistence type="inferred from homology"/>
<dbReference type="RefSeq" id="XP_016986434.1">
    <property type="nucleotide sequence ID" value="XM_017130945.1"/>
</dbReference>
<feature type="signal peptide" evidence="4">
    <location>
        <begin position="1"/>
        <end position="25"/>
    </location>
</feature>
<comment type="similarity">
    <text evidence="3">Belongs to the TO family.</text>
</comment>
<protein>
    <submittedName>
        <fullName evidence="7">Circadian clock-controlled protein</fullName>
    </submittedName>
</protein>
<dbReference type="GeneID" id="108049686"/>
<evidence type="ECO:0000313" key="6">
    <source>
        <dbReference type="Proteomes" id="UP001652680"/>
    </source>
</evidence>
<dbReference type="Pfam" id="PF06585">
    <property type="entry name" value="JHBP"/>
    <property type="match status" value="1"/>
</dbReference>
<keyword evidence="2" id="KW-0090">Biological rhythms</keyword>
<sequence length="260" mass="29421">MQFTSARIFLVWMGLMCLVPYSVEASNGFPSPLKRCKVQDEVCLVAQAQTFFRAFKRGIPERQVASLEPIELDTMRVESGGHSKSLQFKLVIHKAKLHNLANSAVVKSVKGFTKDLTKPLKLTMVMDAPELMLRAKYDVDGKLLILPIVGKGDITIRLDEVQTKSRIMAEPVKRADGHTYLNITDYQTVTKIKSGHFDLSNLFNDNVELRESTLKVLNQEWNALAADVQPKINEACSKAFKSILQNLWNNIPYDEFFETE</sequence>
<evidence type="ECO:0000256" key="1">
    <source>
        <dbReference type="ARBA" id="ARBA00022729"/>
    </source>
</evidence>
<dbReference type="Proteomes" id="UP001652680">
    <property type="component" value="Unassembled WGS sequence"/>
</dbReference>
<dbReference type="InterPro" id="IPR010562">
    <property type="entry name" value="Haemolymph_juvenile_hormone-bd"/>
</dbReference>
<dbReference type="GO" id="GO:0005615">
    <property type="term" value="C:extracellular space"/>
    <property type="evidence" value="ECO:0007669"/>
    <property type="project" value="TreeGrafter"/>
</dbReference>
<evidence type="ECO:0000256" key="3">
    <source>
        <dbReference type="ARBA" id="ARBA00060902"/>
    </source>
</evidence>
<gene>
    <name evidence="7" type="primary">LOC108049686</name>
    <name evidence="5" type="synonym">108049686</name>
</gene>
<reference evidence="6" key="1">
    <citation type="journal article" date="2021" name="Elife">
        <title>Highly contiguous assemblies of 101 drosophilid genomes.</title>
        <authorList>
            <person name="Kim B.Y."/>
            <person name="Wang J.R."/>
            <person name="Miller D.E."/>
            <person name="Barmina O."/>
            <person name="Delaney E."/>
            <person name="Thompson A."/>
            <person name="Comeault A.A."/>
            <person name="Peede D."/>
            <person name="D'Agostino E.R."/>
            <person name="Pelaez J."/>
            <person name="Aguilar J.M."/>
            <person name="Haji D."/>
            <person name="Matsunaga T."/>
            <person name="Armstrong E.E."/>
            <person name="Zych M."/>
            <person name="Ogawa Y."/>
            <person name="Stamenkovic-Radak M."/>
            <person name="Jelic M."/>
            <person name="Veselinovic M.S."/>
            <person name="Tanaskovic M."/>
            <person name="Eric P."/>
            <person name="Gao J.J."/>
            <person name="Katoh T.K."/>
            <person name="Toda M.J."/>
            <person name="Watabe H."/>
            <person name="Watada M."/>
            <person name="Davis J.S."/>
            <person name="Moyle L.C."/>
            <person name="Manoli G."/>
            <person name="Bertolini E."/>
            <person name="Kostal V."/>
            <person name="Hawley R.S."/>
            <person name="Takahashi A."/>
            <person name="Jones C.D."/>
            <person name="Price D.K."/>
            <person name="Whiteman N."/>
            <person name="Kopp A."/>
            <person name="Matute D.R."/>
            <person name="Petrov D.A."/>
        </authorList>
    </citation>
    <scope>NUCLEOTIDE SEQUENCE [LARGE SCALE GENOMIC DNA]</scope>
</reference>
<accession>A0A6P4FBG0</accession>
<evidence type="ECO:0000256" key="4">
    <source>
        <dbReference type="SAM" id="SignalP"/>
    </source>
</evidence>
<dbReference type="InterPro" id="IPR038606">
    <property type="entry name" value="To_sf"/>
</dbReference>
<dbReference type="AlphaFoldDB" id="A0A6P4FBG0"/>
<keyword evidence="6" id="KW-1185">Reference proteome</keyword>
<evidence type="ECO:0000313" key="7">
    <source>
        <dbReference type="RefSeq" id="XP_016986434.1"/>
    </source>
</evidence>
<evidence type="ECO:0000313" key="5">
    <source>
        <dbReference type="EnsemblMetazoa" id="XP_016986434.1"/>
    </source>
</evidence>
<dbReference type="EnsemblMetazoa" id="XM_017130945.2">
    <property type="protein sequence ID" value="XP_016986434.1"/>
    <property type="gene ID" value="LOC108049686"/>
</dbReference>
<dbReference type="SMART" id="SM00700">
    <property type="entry name" value="JHBP"/>
    <property type="match status" value="1"/>
</dbReference>
<dbReference type="GO" id="GO:0007623">
    <property type="term" value="P:circadian rhythm"/>
    <property type="evidence" value="ECO:0007669"/>
    <property type="project" value="UniProtKB-ARBA"/>
</dbReference>
<reference evidence="7" key="2">
    <citation type="submission" date="2025-04" db="UniProtKB">
        <authorList>
            <consortium name="RefSeq"/>
        </authorList>
    </citation>
    <scope>IDENTIFICATION</scope>
</reference>
<dbReference type="OrthoDB" id="8118208at2759"/>
<dbReference type="Gene3D" id="3.15.10.30">
    <property type="entry name" value="Haemolymph juvenile hormone binding protein"/>
    <property type="match status" value="1"/>
</dbReference>
<feature type="chain" id="PRO_5027983878" evidence="4">
    <location>
        <begin position="26"/>
        <end position="260"/>
    </location>
</feature>
<dbReference type="PANTHER" id="PTHR11008">
    <property type="entry name" value="PROTEIN TAKEOUT-LIKE PROTEIN"/>
    <property type="match status" value="1"/>
</dbReference>
<reference evidence="5" key="3">
    <citation type="submission" date="2025-05" db="UniProtKB">
        <authorList>
            <consortium name="EnsemblMetazoa"/>
        </authorList>
    </citation>
    <scope>IDENTIFICATION</scope>
</reference>
<evidence type="ECO:0000256" key="2">
    <source>
        <dbReference type="ARBA" id="ARBA00023108"/>
    </source>
</evidence>
<name>A0A6P4FBG0_DRORH</name>
<dbReference type="FunFam" id="3.15.10.30:FF:000001">
    <property type="entry name" value="Takeout-like protein 1"/>
    <property type="match status" value="1"/>
</dbReference>
<keyword evidence="1 4" id="KW-0732">Signal</keyword>